<protein>
    <submittedName>
        <fullName evidence="1">DUF4231 domain-containing protein</fullName>
    </submittedName>
</protein>
<organism evidence="1 2">
    <name type="scientific">Methylocystis heyeri</name>
    <dbReference type="NCBI Taxonomy" id="391905"/>
    <lineage>
        <taxon>Bacteria</taxon>
        <taxon>Pseudomonadati</taxon>
        <taxon>Pseudomonadota</taxon>
        <taxon>Alphaproteobacteria</taxon>
        <taxon>Hyphomicrobiales</taxon>
        <taxon>Methylocystaceae</taxon>
        <taxon>Methylocystis</taxon>
    </lineage>
</organism>
<sequence length="102" mass="11439">MKVTVTIISLLVVIFVSLESVIHYREQWKNYRSTEQLLGHETIFFKSGIGVYRNMAPDDAFKLFVERVEDAIRAENAATLNVMTMANEPSATGAARSTVQNS</sequence>
<dbReference type="OrthoDB" id="9791874at2"/>
<evidence type="ECO:0000313" key="1">
    <source>
        <dbReference type="EMBL" id="QGM46243.1"/>
    </source>
</evidence>
<evidence type="ECO:0000313" key="2">
    <source>
        <dbReference type="Proteomes" id="UP000309061"/>
    </source>
</evidence>
<dbReference type="InterPro" id="IPR025325">
    <property type="entry name" value="DUF4231"/>
</dbReference>
<accession>A0A6B8KI92</accession>
<reference evidence="1 2" key="1">
    <citation type="submission" date="2019-11" db="EMBL/GenBank/DDBJ databases">
        <title>The genome sequence of Methylocystis heyeri.</title>
        <authorList>
            <person name="Oshkin I.Y."/>
            <person name="Miroshnikov K."/>
            <person name="Dedysh S.N."/>
        </authorList>
    </citation>
    <scope>NUCLEOTIDE SEQUENCE [LARGE SCALE GENOMIC DNA]</scope>
    <source>
        <strain evidence="1 2">H2</strain>
    </source>
</reference>
<dbReference type="NCBIfam" id="NF033634">
    <property type="entry name" value="SLATT_1"/>
    <property type="match status" value="1"/>
</dbReference>
<dbReference type="RefSeq" id="WP_136496495.1">
    <property type="nucleotide sequence ID" value="NZ_CP046052.1"/>
</dbReference>
<gene>
    <name evidence="1" type="ORF">H2LOC_011350</name>
</gene>
<keyword evidence="2" id="KW-1185">Reference proteome</keyword>
<name>A0A6B8KI92_9HYPH</name>
<dbReference type="Proteomes" id="UP000309061">
    <property type="component" value="Chromosome"/>
</dbReference>
<dbReference type="EMBL" id="CP046052">
    <property type="protein sequence ID" value="QGM46243.1"/>
    <property type="molecule type" value="Genomic_DNA"/>
</dbReference>
<dbReference type="KEGG" id="mhey:H2LOC_011350"/>
<dbReference type="AlphaFoldDB" id="A0A6B8KI92"/>
<dbReference type="Pfam" id="PF14015">
    <property type="entry name" value="DUF4231"/>
    <property type="match status" value="1"/>
</dbReference>
<proteinExistence type="predicted"/>